<sequence length="227" mass="26530">MVETGQYKFPSYSSLIKNHKIDNKNNSMFAEFDKSDREFSEKPIKTVSRKNAAKPRTVENKVVIETSNQYQHLMDVEDQDNSNDKIFIPAINLKVTEDYNLTIQEISRNHPETNNKYDRGYIRISPHSLEVREKIIEYLNKLNKEYVLSEAPADRPIKIVIKNLLLDHCKESLSLELEKNNFKVVMSIKCVSVLNYTFVIFSPILCRFRDMNTTSEDYRRVVLQAVS</sequence>
<gene>
    <name evidence="1" type="ORF">AVEN_43460_1</name>
</gene>
<organism evidence="1 2">
    <name type="scientific">Araneus ventricosus</name>
    <name type="common">Orbweaver spider</name>
    <name type="synonym">Epeira ventricosa</name>
    <dbReference type="NCBI Taxonomy" id="182803"/>
    <lineage>
        <taxon>Eukaryota</taxon>
        <taxon>Metazoa</taxon>
        <taxon>Ecdysozoa</taxon>
        <taxon>Arthropoda</taxon>
        <taxon>Chelicerata</taxon>
        <taxon>Arachnida</taxon>
        <taxon>Araneae</taxon>
        <taxon>Araneomorphae</taxon>
        <taxon>Entelegynae</taxon>
        <taxon>Araneoidea</taxon>
        <taxon>Araneidae</taxon>
        <taxon>Araneus</taxon>
    </lineage>
</organism>
<keyword evidence="2" id="KW-1185">Reference proteome</keyword>
<reference evidence="1 2" key="1">
    <citation type="journal article" date="2019" name="Sci. Rep.">
        <title>Orb-weaving spider Araneus ventricosus genome elucidates the spidroin gene catalogue.</title>
        <authorList>
            <person name="Kono N."/>
            <person name="Nakamura H."/>
            <person name="Ohtoshi R."/>
            <person name="Moran D.A.P."/>
            <person name="Shinohara A."/>
            <person name="Yoshida Y."/>
            <person name="Fujiwara M."/>
            <person name="Mori M."/>
            <person name="Tomita M."/>
            <person name="Arakawa K."/>
        </authorList>
    </citation>
    <scope>NUCLEOTIDE SEQUENCE [LARGE SCALE GENOMIC DNA]</scope>
</reference>
<evidence type="ECO:0000313" key="2">
    <source>
        <dbReference type="Proteomes" id="UP000499080"/>
    </source>
</evidence>
<name>A0A4Y2W5Q4_ARAVE</name>
<evidence type="ECO:0008006" key="3">
    <source>
        <dbReference type="Google" id="ProtNLM"/>
    </source>
</evidence>
<dbReference type="Proteomes" id="UP000499080">
    <property type="component" value="Unassembled WGS sequence"/>
</dbReference>
<evidence type="ECO:0000313" key="1">
    <source>
        <dbReference type="EMBL" id="GBO32665.1"/>
    </source>
</evidence>
<dbReference type="OrthoDB" id="7487068at2759"/>
<dbReference type="EMBL" id="BGPR01056152">
    <property type="protein sequence ID" value="GBO32665.1"/>
    <property type="molecule type" value="Genomic_DNA"/>
</dbReference>
<comment type="caution">
    <text evidence="1">The sequence shown here is derived from an EMBL/GenBank/DDBJ whole genome shotgun (WGS) entry which is preliminary data.</text>
</comment>
<dbReference type="AlphaFoldDB" id="A0A4Y2W5Q4"/>
<proteinExistence type="predicted"/>
<accession>A0A4Y2W5Q4</accession>
<protein>
    <recommendedName>
        <fullName evidence="3">Pre-C2HC domain-containing protein</fullName>
    </recommendedName>
</protein>